<organism evidence="1 2">
    <name type="scientific">Gymnopus androsaceus JB14</name>
    <dbReference type="NCBI Taxonomy" id="1447944"/>
    <lineage>
        <taxon>Eukaryota</taxon>
        <taxon>Fungi</taxon>
        <taxon>Dikarya</taxon>
        <taxon>Basidiomycota</taxon>
        <taxon>Agaricomycotina</taxon>
        <taxon>Agaricomycetes</taxon>
        <taxon>Agaricomycetidae</taxon>
        <taxon>Agaricales</taxon>
        <taxon>Marasmiineae</taxon>
        <taxon>Omphalotaceae</taxon>
        <taxon>Gymnopus</taxon>
    </lineage>
</organism>
<protein>
    <submittedName>
        <fullName evidence="1">Uncharacterized protein</fullName>
    </submittedName>
</protein>
<dbReference type="AlphaFoldDB" id="A0A6A4H1U0"/>
<sequence length="146" mass="15849">MPSFLVVSSLLDSTYFEIVQPPSKVVVLSSSRCSLALDTQSASEKSSIKVNDVEQLSSTKRICTTPDLPVDDRAPDGGIQAWFVLFGATTIAFTTSGYMSTWGSVISTTSVQGSRTQTLFRYSRPTTNKVSCKTPHHPTCKSSLLF</sequence>
<gene>
    <name evidence="1" type="ORF">BT96DRAFT_299074</name>
</gene>
<dbReference type="EMBL" id="ML769614">
    <property type="protein sequence ID" value="KAE9391726.1"/>
    <property type="molecule type" value="Genomic_DNA"/>
</dbReference>
<accession>A0A6A4H1U0</accession>
<proteinExistence type="predicted"/>
<name>A0A6A4H1U0_9AGAR</name>
<evidence type="ECO:0000313" key="2">
    <source>
        <dbReference type="Proteomes" id="UP000799118"/>
    </source>
</evidence>
<dbReference type="OrthoDB" id="6509908at2759"/>
<reference evidence="1" key="1">
    <citation type="journal article" date="2019" name="Environ. Microbiol.">
        <title>Fungal ecological strategies reflected in gene transcription - a case study of two litter decomposers.</title>
        <authorList>
            <person name="Barbi F."/>
            <person name="Kohler A."/>
            <person name="Barry K."/>
            <person name="Baskaran P."/>
            <person name="Daum C."/>
            <person name="Fauchery L."/>
            <person name="Ihrmark K."/>
            <person name="Kuo A."/>
            <person name="LaButti K."/>
            <person name="Lipzen A."/>
            <person name="Morin E."/>
            <person name="Grigoriev I.V."/>
            <person name="Henrissat B."/>
            <person name="Lindahl B."/>
            <person name="Martin F."/>
        </authorList>
    </citation>
    <scope>NUCLEOTIDE SEQUENCE</scope>
    <source>
        <strain evidence="1">JB14</strain>
    </source>
</reference>
<dbReference type="Proteomes" id="UP000799118">
    <property type="component" value="Unassembled WGS sequence"/>
</dbReference>
<keyword evidence="2" id="KW-1185">Reference proteome</keyword>
<evidence type="ECO:0000313" key="1">
    <source>
        <dbReference type="EMBL" id="KAE9391726.1"/>
    </source>
</evidence>